<dbReference type="Proteomes" id="UP001283361">
    <property type="component" value="Unassembled WGS sequence"/>
</dbReference>
<gene>
    <name evidence="1" type="ORF">RRG08_012975</name>
</gene>
<dbReference type="AlphaFoldDB" id="A0AAE1A0K2"/>
<organism evidence="1 2">
    <name type="scientific">Elysia crispata</name>
    <name type="common">lettuce slug</name>
    <dbReference type="NCBI Taxonomy" id="231223"/>
    <lineage>
        <taxon>Eukaryota</taxon>
        <taxon>Metazoa</taxon>
        <taxon>Spiralia</taxon>
        <taxon>Lophotrochozoa</taxon>
        <taxon>Mollusca</taxon>
        <taxon>Gastropoda</taxon>
        <taxon>Heterobranchia</taxon>
        <taxon>Euthyneura</taxon>
        <taxon>Panpulmonata</taxon>
        <taxon>Sacoglossa</taxon>
        <taxon>Placobranchoidea</taxon>
        <taxon>Plakobranchidae</taxon>
        <taxon>Elysia</taxon>
    </lineage>
</organism>
<keyword evidence="2" id="KW-1185">Reference proteome</keyword>
<evidence type="ECO:0000313" key="1">
    <source>
        <dbReference type="EMBL" id="KAK3778702.1"/>
    </source>
</evidence>
<comment type="caution">
    <text evidence="1">The sequence shown here is derived from an EMBL/GenBank/DDBJ whole genome shotgun (WGS) entry which is preliminary data.</text>
</comment>
<proteinExistence type="predicted"/>
<name>A0AAE1A0K2_9GAST</name>
<accession>A0AAE1A0K2</accession>
<evidence type="ECO:0000313" key="2">
    <source>
        <dbReference type="Proteomes" id="UP001283361"/>
    </source>
</evidence>
<dbReference type="EMBL" id="JAWDGP010002895">
    <property type="protein sequence ID" value="KAK3778702.1"/>
    <property type="molecule type" value="Genomic_DNA"/>
</dbReference>
<protein>
    <submittedName>
        <fullName evidence="1">Uncharacterized protein</fullName>
    </submittedName>
</protein>
<sequence length="115" mass="13024">MRTLQSVLKKAFGTHSGREWLFALKPFARVKFSATRWRNIAPGPCHHVKEVNIGRPYCDRDIRLSVSGVHKPVQIPRQTRDLFLQREQTRKIAGSGLIGKIIAVNDRPGQAVVLE</sequence>
<reference evidence="1" key="1">
    <citation type="journal article" date="2023" name="G3 (Bethesda)">
        <title>A reference genome for the long-term kleptoplast-retaining sea slug Elysia crispata morphotype clarki.</title>
        <authorList>
            <person name="Eastman K.E."/>
            <person name="Pendleton A.L."/>
            <person name="Shaikh M.A."/>
            <person name="Suttiyut T."/>
            <person name="Ogas R."/>
            <person name="Tomko P."/>
            <person name="Gavelis G."/>
            <person name="Widhalm J.R."/>
            <person name="Wisecaver J.H."/>
        </authorList>
    </citation>
    <scope>NUCLEOTIDE SEQUENCE</scope>
    <source>
        <strain evidence="1">ECLA1</strain>
    </source>
</reference>